<gene>
    <name evidence="3" type="ORF">GWO12_01010</name>
</gene>
<sequence>MSLEHKIRLIAGTFILASLALGWWVSPWWFLFTAFVGVNLIQSSITKWCLMEDILRWTGIHREAKAEVGSPQPGNP</sequence>
<comment type="caution">
    <text evidence="3">The sequence shown here is derived from an EMBL/GenBank/DDBJ whole genome shotgun (WGS) entry which is preliminary data.</text>
</comment>
<proteinExistence type="predicted"/>
<evidence type="ECO:0000313" key="4">
    <source>
        <dbReference type="Proteomes" id="UP000702544"/>
    </source>
</evidence>
<keyword evidence="1" id="KW-0472">Membrane</keyword>
<reference evidence="3 4" key="1">
    <citation type="submission" date="2020-01" db="EMBL/GenBank/DDBJ databases">
        <title>Genomes assembled from Gulf of Kutch pelagic sediment metagenomes.</title>
        <authorList>
            <person name="Chandrashekar M."/>
            <person name="Mahajan M.S."/>
            <person name="Dave K.J."/>
            <person name="Vatsa P."/>
            <person name="Nathani N.M."/>
        </authorList>
    </citation>
    <scope>NUCLEOTIDE SEQUENCE [LARGE SCALE GENOMIC DNA]</scope>
    <source>
        <strain evidence="3">KS3-K002</strain>
    </source>
</reference>
<keyword evidence="1" id="KW-1133">Transmembrane helix</keyword>
<dbReference type="Proteomes" id="UP000702544">
    <property type="component" value="Unassembled WGS sequence"/>
</dbReference>
<dbReference type="Gene3D" id="6.10.140.1340">
    <property type="match status" value="1"/>
</dbReference>
<dbReference type="InterPro" id="IPR021309">
    <property type="entry name" value="YgaP-like_TM"/>
</dbReference>
<feature type="transmembrane region" description="Helical" evidence="1">
    <location>
        <begin position="7"/>
        <end position="25"/>
    </location>
</feature>
<protein>
    <submittedName>
        <fullName evidence="3">DUF2892 domain-containing protein</fullName>
    </submittedName>
</protein>
<name>A0AAE4Z5F2_9BACT</name>
<keyword evidence="1" id="KW-0812">Transmembrane</keyword>
<evidence type="ECO:0000256" key="1">
    <source>
        <dbReference type="SAM" id="Phobius"/>
    </source>
</evidence>
<dbReference type="Pfam" id="PF11127">
    <property type="entry name" value="YgaP-like_TM"/>
    <property type="match status" value="1"/>
</dbReference>
<organism evidence="3 4">
    <name type="scientific">Candidatus Kutchimonas denitrificans</name>
    <dbReference type="NCBI Taxonomy" id="3056748"/>
    <lineage>
        <taxon>Bacteria</taxon>
        <taxon>Pseudomonadati</taxon>
        <taxon>Gemmatimonadota</taxon>
        <taxon>Gemmatimonadia</taxon>
        <taxon>Candidatus Palauibacterales</taxon>
        <taxon>Candidatus Palauibacteraceae</taxon>
        <taxon>Candidatus Kutchimonas</taxon>
    </lineage>
</organism>
<evidence type="ECO:0000259" key="2">
    <source>
        <dbReference type="Pfam" id="PF11127"/>
    </source>
</evidence>
<evidence type="ECO:0000313" key="3">
    <source>
        <dbReference type="EMBL" id="NIR73684.1"/>
    </source>
</evidence>
<dbReference type="AlphaFoldDB" id="A0AAE4Z5F2"/>
<feature type="domain" description="Inner membrane protein YgaP-like transmembrane" evidence="2">
    <location>
        <begin position="2"/>
        <end position="57"/>
    </location>
</feature>
<accession>A0AAE4Z5F2</accession>
<dbReference type="EMBL" id="JAACAK010000009">
    <property type="protein sequence ID" value="NIR73684.1"/>
    <property type="molecule type" value="Genomic_DNA"/>
</dbReference>